<evidence type="ECO:0000256" key="1">
    <source>
        <dbReference type="SAM" id="MobiDB-lite"/>
    </source>
</evidence>
<feature type="compositionally biased region" description="Low complexity" evidence="1">
    <location>
        <begin position="98"/>
        <end position="112"/>
    </location>
</feature>
<feature type="region of interest" description="Disordered" evidence="1">
    <location>
        <begin position="98"/>
        <end position="121"/>
    </location>
</feature>
<keyword evidence="2" id="KW-1133">Transmembrane helix</keyword>
<organism evidence="3 4">
    <name type="scientific">Streptomyces klenkii</name>
    <dbReference type="NCBI Taxonomy" id="1420899"/>
    <lineage>
        <taxon>Bacteria</taxon>
        <taxon>Bacillati</taxon>
        <taxon>Actinomycetota</taxon>
        <taxon>Actinomycetes</taxon>
        <taxon>Kitasatosporales</taxon>
        <taxon>Streptomycetaceae</taxon>
        <taxon>Streptomyces</taxon>
    </lineage>
</organism>
<keyword evidence="4" id="KW-1185">Reference proteome</keyword>
<feature type="transmembrane region" description="Helical" evidence="2">
    <location>
        <begin position="128"/>
        <end position="149"/>
    </location>
</feature>
<evidence type="ECO:0000256" key="2">
    <source>
        <dbReference type="SAM" id="Phobius"/>
    </source>
</evidence>
<keyword evidence="2" id="KW-0472">Membrane</keyword>
<dbReference type="Proteomes" id="UP000270343">
    <property type="component" value="Unassembled WGS sequence"/>
</dbReference>
<sequence>MRARLRETAEELAGLLWREYIVYRDRSGEVVIRGEHVQRWISLAPAAGSDEVLVRAGRILEGGTTAPARSEAVVPLSAGMGELAAACRRLLAETAAAPAPRDPRAAGSGRAAKAAKARPARKSRHTGLGSWAVIVSVLGVVAVCVYQLVLNGG</sequence>
<proteinExistence type="predicted"/>
<gene>
    <name evidence="3" type="ORF">D7231_30920</name>
</gene>
<name>A0A3B0AQF4_9ACTN</name>
<dbReference type="EMBL" id="RBAM01000020">
    <property type="protein sequence ID" value="RKN62849.1"/>
    <property type="molecule type" value="Genomic_DNA"/>
</dbReference>
<evidence type="ECO:0000313" key="4">
    <source>
        <dbReference type="Proteomes" id="UP000270343"/>
    </source>
</evidence>
<protein>
    <submittedName>
        <fullName evidence="3">Uncharacterized protein</fullName>
    </submittedName>
</protein>
<dbReference type="AlphaFoldDB" id="A0A3B0AQF4"/>
<dbReference type="RefSeq" id="WP_120758949.1">
    <property type="nucleotide sequence ID" value="NZ_JBFADQ010000017.1"/>
</dbReference>
<evidence type="ECO:0000313" key="3">
    <source>
        <dbReference type="EMBL" id="RKN62849.1"/>
    </source>
</evidence>
<keyword evidence="2" id="KW-0812">Transmembrane</keyword>
<comment type="caution">
    <text evidence="3">The sequence shown here is derived from an EMBL/GenBank/DDBJ whole genome shotgun (WGS) entry which is preliminary data.</text>
</comment>
<dbReference type="OrthoDB" id="4229869at2"/>
<reference evidence="3 4" key="1">
    <citation type="journal article" date="2015" name="Antonie Van Leeuwenhoek">
        <title>Streptomyces klenkii sp. nov., isolated from deep marine sediment.</title>
        <authorList>
            <person name="Veyisoglu A."/>
            <person name="Sahin N."/>
        </authorList>
    </citation>
    <scope>NUCLEOTIDE SEQUENCE [LARGE SCALE GENOMIC DNA]</scope>
    <source>
        <strain evidence="3 4">KCTC 29202</strain>
    </source>
</reference>
<accession>A0A3B0AQF4</accession>